<dbReference type="PROSITE" id="PS00178">
    <property type="entry name" value="AA_TRNA_LIGASE_I"/>
    <property type="match status" value="1"/>
</dbReference>
<dbReference type="InterPro" id="IPR035684">
    <property type="entry name" value="ArgRS_core"/>
</dbReference>
<dbReference type="GO" id="GO:0005737">
    <property type="term" value="C:cytoplasm"/>
    <property type="evidence" value="ECO:0007669"/>
    <property type="project" value="UniProtKB-SubCell"/>
</dbReference>
<dbReference type="Gene3D" id="3.30.1360.70">
    <property type="entry name" value="Arginyl tRNA synthetase N-terminal domain"/>
    <property type="match status" value="1"/>
</dbReference>
<dbReference type="Pfam" id="PF00750">
    <property type="entry name" value="tRNA-synt_1d"/>
    <property type="match status" value="1"/>
</dbReference>
<dbReference type="InterPro" id="IPR001278">
    <property type="entry name" value="Arg-tRNA-ligase"/>
</dbReference>
<comment type="similarity">
    <text evidence="2 11 12">Belongs to the class-I aminoacyl-tRNA synthetase family.</text>
</comment>
<comment type="subunit">
    <text evidence="3 11">Monomer.</text>
</comment>
<dbReference type="GO" id="GO:0005524">
    <property type="term" value="F:ATP binding"/>
    <property type="evidence" value="ECO:0007669"/>
    <property type="project" value="UniProtKB-UniRule"/>
</dbReference>
<dbReference type="PRINTS" id="PR01038">
    <property type="entry name" value="TRNASYNTHARG"/>
</dbReference>
<dbReference type="FunFam" id="1.10.730.10:FF:000006">
    <property type="entry name" value="Arginyl-tRNA synthetase 2, mitochondrial"/>
    <property type="match status" value="1"/>
</dbReference>
<comment type="subcellular location">
    <subcellularLocation>
        <location evidence="1 11">Cytoplasm</location>
    </subcellularLocation>
</comment>
<dbReference type="Proteomes" id="UP000886812">
    <property type="component" value="Unassembled WGS sequence"/>
</dbReference>
<evidence type="ECO:0000256" key="2">
    <source>
        <dbReference type="ARBA" id="ARBA00005594"/>
    </source>
</evidence>
<dbReference type="Pfam" id="PF05746">
    <property type="entry name" value="DALR_1"/>
    <property type="match status" value="1"/>
</dbReference>
<comment type="caution">
    <text evidence="15">The sequence shown here is derived from an EMBL/GenBank/DDBJ whole genome shotgun (WGS) entry which is preliminary data.</text>
</comment>
<keyword evidence="7 11" id="KW-0067">ATP-binding</keyword>
<dbReference type="InterPro" id="IPR008909">
    <property type="entry name" value="DALR_anticod-bd"/>
</dbReference>
<dbReference type="PANTHER" id="PTHR11956">
    <property type="entry name" value="ARGINYL-TRNA SYNTHETASE"/>
    <property type="match status" value="1"/>
</dbReference>
<dbReference type="SUPFAM" id="SSF55190">
    <property type="entry name" value="Arginyl-tRNA synthetase (ArgRS), N-terminal 'additional' domain"/>
    <property type="match status" value="1"/>
</dbReference>
<dbReference type="FunFam" id="3.40.50.620:FF:000116">
    <property type="entry name" value="Arginine--tRNA ligase"/>
    <property type="match status" value="1"/>
</dbReference>
<dbReference type="InterPro" id="IPR036695">
    <property type="entry name" value="Arg-tRNA-synth_N_sf"/>
</dbReference>
<evidence type="ECO:0000256" key="8">
    <source>
        <dbReference type="ARBA" id="ARBA00022917"/>
    </source>
</evidence>
<evidence type="ECO:0000256" key="3">
    <source>
        <dbReference type="ARBA" id="ARBA00011245"/>
    </source>
</evidence>
<evidence type="ECO:0000256" key="9">
    <source>
        <dbReference type="ARBA" id="ARBA00023146"/>
    </source>
</evidence>
<comment type="catalytic activity">
    <reaction evidence="10 11">
        <text>tRNA(Arg) + L-arginine + ATP = L-arginyl-tRNA(Arg) + AMP + diphosphate</text>
        <dbReference type="Rhea" id="RHEA:20301"/>
        <dbReference type="Rhea" id="RHEA-COMP:9658"/>
        <dbReference type="Rhea" id="RHEA-COMP:9673"/>
        <dbReference type="ChEBI" id="CHEBI:30616"/>
        <dbReference type="ChEBI" id="CHEBI:32682"/>
        <dbReference type="ChEBI" id="CHEBI:33019"/>
        <dbReference type="ChEBI" id="CHEBI:78442"/>
        <dbReference type="ChEBI" id="CHEBI:78513"/>
        <dbReference type="ChEBI" id="CHEBI:456215"/>
        <dbReference type="EC" id="6.1.1.19"/>
    </reaction>
</comment>
<organism evidence="15 16">
    <name type="scientific">Candidatus Spyradosoma merdigallinarum</name>
    <dbReference type="NCBI Taxonomy" id="2840950"/>
    <lineage>
        <taxon>Bacteria</taxon>
        <taxon>Pseudomonadati</taxon>
        <taxon>Verrucomicrobiota</taxon>
        <taxon>Opitutia</taxon>
        <taxon>Opitutia incertae sedis</taxon>
        <taxon>Candidatus Spyradosoma</taxon>
    </lineage>
</organism>
<feature type="domain" description="Arginyl tRNA synthetase N-terminal" evidence="14">
    <location>
        <begin position="9"/>
        <end position="95"/>
    </location>
</feature>
<proteinExistence type="inferred from homology"/>
<evidence type="ECO:0000256" key="1">
    <source>
        <dbReference type="ARBA" id="ARBA00004496"/>
    </source>
</evidence>
<evidence type="ECO:0000256" key="10">
    <source>
        <dbReference type="ARBA" id="ARBA00049339"/>
    </source>
</evidence>
<evidence type="ECO:0000256" key="7">
    <source>
        <dbReference type="ARBA" id="ARBA00022840"/>
    </source>
</evidence>
<dbReference type="Gene3D" id="3.40.50.620">
    <property type="entry name" value="HUPs"/>
    <property type="match status" value="1"/>
</dbReference>
<name>A0A9D1NKN4_9BACT</name>
<dbReference type="SUPFAM" id="SSF47323">
    <property type="entry name" value="Anticodon-binding domain of a subclass of class I aminoacyl-tRNA synthetases"/>
    <property type="match status" value="1"/>
</dbReference>
<gene>
    <name evidence="11 15" type="primary">argS</name>
    <name evidence="15" type="ORF">IAC75_07330</name>
</gene>
<evidence type="ECO:0000256" key="6">
    <source>
        <dbReference type="ARBA" id="ARBA00022741"/>
    </source>
</evidence>
<evidence type="ECO:0000259" key="13">
    <source>
        <dbReference type="SMART" id="SM00836"/>
    </source>
</evidence>
<dbReference type="InterPro" id="IPR005148">
    <property type="entry name" value="Arg-tRNA-synth_N"/>
</dbReference>
<dbReference type="GO" id="GO:0004814">
    <property type="term" value="F:arginine-tRNA ligase activity"/>
    <property type="evidence" value="ECO:0007669"/>
    <property type="project" value="UniProtKB-UniRule"/>
</dbReference>
<dbReference type="SUPFAM" id="SSF52374">
    <property type="entry name" value="Nucleotidylyl transferase"/>
    <property type="match status" value="1"/>
</dbReference>
<evidence type="ECO:0000313" key="16">
    <source>
        <dbReference type="Proteomes" id="UP000886812"/>
    </source>
</evidence>
<evidence type="ECO:0000256" key="11">
    <source>
        <dbReference type="HAMAP-Rule" id="MF_00123"/>
    </source>
</evidence>
<dbReference type="GO" id="GO:0006420">
    <property type="term" value="P:arginyl-tRNA aminoacylation"/>
    <property type="evidence" value="ECO:0007669"/>
    <property type="project" value="UniProtKB-UniRule"/>
</dbReference>
<dbReference type="Pfam" id="PF03485">
    <property type="entry name" value="Arg_tRNA_synt_N"/>
    <property type="match status" value="1"/>
</dbReference>
<dbReference type="AlphaFoldDB" id="A0A9D1NKN4"/>
<dbReference type="EMBL" id="DVOG01000192">
    <property type="protein sequence ID" value="HIV04937.1"/>
    <property type="molecule type" value="Genomic_DNA"/>
</dbReference>
<feature type="domain" description="DALR anticodon binding" evidence="13">
    <location>
        <begin position="476"/>
        <end position="594"/>
    </location>
</feature>
<keyword evidence="5 11" id="KW-0436">Ligase</keyword>
<dbReference type="InterPro" id="IPR009080">
    <property type="entry name" value="tRNAsynth_Ia_anticodon-bd"/>
</dbReference>
<evidence type="ECO:0000259" key="14">
    <source>
        <dbReference type="SMART" id="SM01016"/>
    </source>
</evidence>
<feature type="short sequence motif" description="'HIGH' region" evidence="11">
    <location>
        <begin position="133"/>
        <end position="143"/>
    </location>
</feature>
<keyword evidence="8 11" id="KW-0648">Protein biosynthesis</keyword>
<sequence>MEIWFDPAEELDAALRRAAGTLPGFSEHFSPEMRPADPRFGDYQANGVLAEAKRAKANPRALAGALVEALKNSGALDASLVEISVAGPGFINFRLAPAFLGSWLARFRGAEDFRRSAHSACSGKKIVIDYPSPNTAKQMHVGHLRIMDIGEAVARLLEFCGANLIRDNHIGDWGTNFGVLLFEIKRSGFAFPEDDEAALEQLEELYKSGTAFTKENPEALDAARAELVRLQQGDPENTALWKRIVRVSDAACEKLYRVFGVKPDVTLGESFYRDKVGRVYDELLACGIAEEDDGALVVWNDEDPRFARGSENAAPFIVRKKDGGSNYASTDLATLLYRVEHFHADEIVYVTDDRQCDHFRMLFHTAARWFKCKGYPLPALRHVYFGKILGGNGKPLKTKEGGTVRLKALVAEAVERAFAIVSEKNPDLPEAERRKIAETVGVAAIRYVDLMSNRTGDYMFSWDRLLAFEGNTAPYLLYAVARIRSVFRKAGTTLEDAGAGDEVLVPATDAEIALSKKLLGFSAAVRTACEELRPHHICSYLFELAGAFSAFYNADKVMTDDPAARALRLRLCSRTCVVLETGLRLLGIEPLERM</sequence>
<dbReference type="SMART" id="SM01016">
    <property type="entry name" value="Arg_tRNA_synt_N"/>
    <property type="match status" value="1"/>
</dbReference>
<dbReference type="InterPro" id="IPR014729">
    <property type="entry name" value="Rossmann-like_a/b/a_fold"/>
</dbReference>
<dbReference type="SMART" id="SM00836">
    <property type="entry name" value="DALR_1"/>
    <property type="match status" value="1"/>
</dbReference>
<protein>
    <recommendedName>
        <fullName evidence="11">Arginine--tRNA ligase</fullName>
        <ecNumber evidence="11">6.1.1.19</ecNumber>
    </recommendedName>
    <alternativeName>
        <fullName evidence="11">Arginyl-tRNA synthetase</fullName>
        <shortName evidence="11">ArgRS</shortName>
    </alternativeName>
</protein>
<dbReference type="Gene3D" id="1.10.730.10">
    <property type="entry name" value="Isoleucyl-tRNA Synthetase, Domain 1"/>
    <property type="match status" value="1"/>
</dbReference>
<reference evidence="15" key="2">
    <citation type="journal article" date="2021" name="PeerJ">
        <title>Extensive microbial diversity within the chicken gut microbiome revealed by metagenomics and culture.</title>
        <authorList>
            <person name="Gilroy R."/>
            <person name="Ravi A."/>
            <person name="Getino M."/>
            <person name="Pursley I."/>
            <person name="Horton D.L."/>
            <person name="Alikhan N.F."/>
            <person name="Baker D."/>
            <person name="Gharbi K."/>
            <person name="Hall N."/>
            <person name="Watson M."/>
            <person name="Adriaenssens E.M."/>
            <person name="Foster-Nyarko E."/>
            <person name="Jarju S."/>
            <person name="Secka A."/>
            <person name="Antonio M."/>
            <person name="Oren A."/>
            <person name="Chaudhuri R.R."/>
            <person name="La Ragione R."/>
            <person name="Hildebrand F."/>
            <person name="Pallen M.J."/>
        </authorList>
    </citation>
    <scope>NUCLEOTIDE SEQUENCE</scope>
    <source>
        <strain evidence="15">10669</strain>
    </source>
</reference>
<accession>A0A9D1NKN4</accession>
<dbReference type="InterPro" id="IPR001412">
    <property type="entry name" value="aa-tRNA-synth_I_CS"/>
</dbReference>
<dbReference type="HAMAP" id="MF_00123">
    <property type="entry name" value="Arg_tRNA_synth"/>
    <property type="match status" value="1"/>
</dbReference>
<dbReference type="NCBIfam" id="TIGR00456">
    <property type="entry name" value="argS"/>
    <property type="match status" value="1"/>
</dbReference>
<keyword evidence="4 11" id="KW-0963">Cytoplasm</keyword>
<keyword evidence="6 11" id="KW-0547">Nucleotide-binding</keyword>
<evidence type="ECO:0000256" key="4">
    <source>
        <dbReference type="ARBA" id="ARBA00022490"/>
    </source>
</evidence>
<reference evidence="15" key="1">
    <citation type="submission" date="2020-10" db="EMBL/GenBank/DDBJ databases">
        <authorList>
            <person name="Gilroy R."/>
        </authorList>
    </citation>
    <scope>NUCLEOTIDE SEQUENCE</scope>
    <source>
        <strain evidence="15">10669</strain>
    </source>
</reference>
<dbReference type="PANTHER" id="PTHR11956:SF5">
    <property type="entry name" value="ARGININE--TRNA LIGASE, CYTOPLASMIC"/>
    <property type="match status" value="1"/>
</dbReference>
<dbReference type="EC" id="6.1.1.19" evidence="11"/>
<dbReference type="CDD" id="cd07956">
    <property type="entry name" value="Anticodon_Ia_Arg"/>
    <property type="match status" value="1"/>
</dbReference>
<keyword evidence="9 11" id="KW-0030">Aminoacyl-tRNA synthetase</keyword>
<evidence type="ECO:0000256" key="5">
    <source>
        <dbReference type="ARBA" id="ARBA00022598"/>
    </source>
</evidence>
<evidence type="ECO:0000256" key="12">
    <source>
        <dbReference type="RuleBase" id="RU363038"/>
    </source>
</evidence>
<evidence type="ECO:0000313" key="15">
    <source>
        <dbReference type="EMBL" id="HIV04937.1"/>
    </source>
</evidence>